<dbReference type="GO" id="GO:0005615">
    <property type="term" value="C:extracellular space"/>
    <property type="evidence" value="ECO:0007669"/>
    <property type="project" value="TreeGrafter"/>
</dbReference>
<dbReference type="AlphaFoldDB" id="A0A8W8IHG7"/>
<dbReference type="EnsemblMetazoa" id="G13969.2">
    <property type="protein sequence ID" value="G13969.2:cds"/>
    <property type="gene ID" value="G13969"/>
</dbReference>
<dbReference type="InterPro" id="IPR051077">
    <property type="entry name" value="Ca-dependent_lectin"/>
</dbReference>
<dbReference type="Proteomes" id="UP000005408">
    <property type="component" value="Unassembled WGS sequence"/>
</dbReference>
<sequence>MLFAVAQDHQIHVNGSRQSSVVYTRWGRKSCSRDAKLVHSGYVGGSHFNNRGAAVEPLCLPRNPQWLRYRDGIENERAYVHGAEYETRTSSGGLRGVHDQDVPCAVCLKRKRFVVNMFPARKNCYRGWTLEYRGYLMAGKWSHQAATSYTCVDARPEAVHGGHENRNGYLFYHVEGLCGSLKCPPYVNGRELACVVCSK</sequence>
<keyword evidence="2" id="KW-1185">Reference proteome</keyword>
<evidence type="ECO:0000313" key="2">
    <source>
        <dbReference type="Proteomes" id="UP000005408"/>
    </source>
</evidence>
<organism evidence="1 2">
    <name type="scientific">Magallana gigas</name>
    <name type="common">Pacific oyster</name>
    <name type="synonym">Crassostrea gigas</name>
    <dbReference type="NCBI Taxonomy" id="29159"/>
    <lineage>
        <taxon>Eukaryota</taxon>
        <taxon>Metazoa</taxon>
        <taxon>Spiralia</taxon>
        <taxon>Lophotrochozoa</taxon>
        <taxon>Mollusca</taxon>
        <taxon>Bivalvia</taxon>
        <taxon>Autobranchia</taxon>
        <taxon>Pteriomorphia</taxon>
        <taxon>Ostreida</taxon>
        <taxon>Ostreoidea</taxon>
        <taxon>Ostreidae</taxon>
        <taxon>Magallana</taxon>
    </lineage>
</organism>
<accession>A0A8W8IHG7</accession>
<evidence type="ECO:0008006" key="3">
    <source>
        <dbReference type="Google" id="ProtNLM"/>
    </source>
</evidence>
<dbReference type="EnsemblMetazoa" id="G13969.4">
    <property type="protein sequence ID" value="G13969.4:cds"/>
    <property type="gene ID" value="G13969"/>
</dbReference>
<dbReference type="EnsemblMetazoa" id="G13969.1">
    <property type="protein sequence ID" value="G13969.1:cds"/>
    <property type="gene ID" value="G13969"/>
</dbReference>
<reference evidence="1" key="1">
    <citation type="submission" date="2022-08" db="UniProtKB">
        <authorList>
            <consortium name="EnsemblMetazoa"/>
        </authorList>
    </citation>
    <scope>IDENTIFICATION</scope>
    <source>
        <strain evidence="1">05x7-T-G4-1.051#20</strain>
    </source>
</reference>
<proteinExistence type="predicted"/>
<protein>
    <recommendedName>
        <fullName evidence="3">Short-chain collagen C4</fullName>
    </recommendedName>
</protein>
<dbReference type="PANTHER" id="PTHR24024">
    <property type="entry name" value="PULMONARY SURFACTANT-ASSOCIATED PROTEIN A"/>
    <property type="match status" value="1"/>
</dbReference>
<dbReference type="PANTHER" id="PTHR24024:SF18">
    <property type="entry name" value="SHORT-CHAIN COLLAGEN C4-LIKE"/>
    <property type="match status" value="1"/>
</dbReference>
<evidence type="ECO:0000313" key="1">
    <source>
        <dbReference type="EnsemblMetazoa" id="G13969.2:cds"/>
    </source>
</evidence>
<name>A0A8W8IHG7_MAGGI</name>